<dbReference type="GO" id="GO:0050660">
    <property type="term" value="F:flavin adenine dinucleotide binding"/>
    <property type="evidence" value="ECO:0007669"/>
    <property type="project" value="UniProtKB-UniRule"/>
</dbReference>
<keyword evidence="9 10" id="KW-0511">Multifunctional enzyme</keyword>
<dbReference type="GO" id="GO:0032259">
    <property type="term" value="P:methylation"/>
    <property type="evidence" value="ECO:0007669"/>
    <property type="project" value="UniProtKB-KW"/>
</dbReference>
<keyword evidence="7 10" id="KW-0274">FAD</keyword>
<dbReference type="Pfam" id="PF05430">
    <property type="entry name" value="Methyltransf_30"/>
    <property type="match status" value="1"/>
</dbReference>
<evidence type="ECO:0000256" key="7">
    <source>
        <dbReference type="ARBA" id="ARBA00022827"/>
    </source>
</evidence>
<feature type="domain" description="MnmC-like methyltransferase" evidence="12">
    <location>
        <begin position="118"/>
        <end position="242"/>
    </location>
</feature>
<dbReference type="NCBIfam" id="TIGR03197">
    <property type="entry name" value="MnmC_Cterm"/>
    <property type="match status" value="1"/>
</dbReference>
<dbReference type="GO" id="GO:0016645">
    <property type="term" value="F:oxidoreductase activity, acting on the CH-NH group of donors"/>
    <property type="evidence" value="ECO:0007669"/>
    <property type="project" value="InterPro"/>
</dbReference>
<dbReference type="PANTHER" id="PTHR13847">
    <property type="entry name" value="SARCOSINE DEHYDROGENASE-RELATED"/>
    <property type="match status" value="1"/>
</dbReference>
<dbReference type="NCBIfam" id="NF033855">
    <property type="entry name" value="tRNA_MNMC2"/>
    <property type="match status" value="1"/>
</dbReference>
<name>A0A7Y0Q6D1_9GAMM</name>
<dbReference type="GO" id="GO:0004808">
    <property type="term" value="F:tRNA (5-methylaminomethyl-2-thiouridylate)(34)-methyltransferase activity"/>
    <property type="evidence" value="ECO:0007669"/>
    <property type="project" value="UniProtKB-EC"/>
</dbReference>
<keyword evidence="8 10" id="KW-0560">Oxidoreductase</keyword>
<evidence type="ECO:0000313" key="14">
    <source>
        <dbReference type="Proteomes" id="UP000568664"/>
    </source>
</evidence>
<evidence type="ECO:0000256" key="9">
    <source>
        <dbReference type="ARBA" id="ARBA00023268"/>
    </source>
</evidence>
<comment type="similarity">
    <text evidence="10">In the N-terminal section; belongs to the methyltransferase superfamily. tRNA (mnm(5)s(2)U34)-methyltransferase family.</text>
</comment>
<keyword evidence="14" id="KW-1185">Reference proteome</keyword>
<protein>
    <recommendedName>
        <fullName evidence="10">tRNA 5-methylaminomethyl-2-thiouridine biosynthesis bifunctional protein MnmC</fullName>
        <shortName evidence="10">tRNA mnm(5)s(2)U biosynthesis bifunctional protein</shortName>
    </recommendedName>
    <domain>
        <recommendedName>
            <fullName evidence="10">tRNA (mnm(5)s(2)U34)-methyltransferase</fullName>
            <ecNumber evidence="10">2.1.1.61</ecNumber>
        </recommendedName>
    </domain>
    <domain>
        <recommendedName>
            <fullName evidence="10">FAD-dependent cmnm(5)s(2)U34 oxidoreductase</fullName>
            <ecNumber evidence="10">1.5.-.-</ecNumber>
        </recommendedName>
    </domain>
</protein>
<dbReference type="InterPro" id="IPR006076">
    <property type="entry name" value="FAD-dep_OxRdtase"/>
</dbReference>
<dbReference type="EMBL" id="JABBXH010000002">
    <property type="protein sequence ID" value="NMP31248.1"/>
    <property type="molecule type" value="Genomic_DNA"/>
</dbReference>
<comment type="function">
    <text evidence="10">Catalyzes the last two steps in the biosynthesis of 5-methylaminomethyl-2-thiouridine (mnm(5)s(2)U) at the wobble position (U34) in tRNA. Catalyzes the FAD-dependent demodification of cmnm(5)s(2)U34 to nm(5)s(2)U34, followed by the transfer of a methyl group from S-adenosyl-L-methionine to nm(5)s(2)U34, to form mnm(5)s(2)U34.</text>
</comment>
<keyword evidence="6 10" id="KW-0819">tRNA processing</keyword>
<feature type="domain" description="FAD dependent oxidoreductase" evidence="11">
    <location>
        <begin position="265"/>
        <end position="632"/>
    </location>
</feature>
<sequence length="668" mass="74043">MKLTVSYNSQISFQDNGAPYSLQFDDIYFDTESGCQQSEQVFIEGNQINARIYNSKQPLIIGETGFGTGLNFFLTAYKLLQAITNKDEADVTNIHFISVEKYPLSKAQIAQSLKMWPDLQPIINQTLAHYPDTPKEKCEISLLNGKLKLTILFDDATSALSTLNLAKNGKINAWYLDGFSPAQNMEMWSEGLFEQIARLSADDATLATFTVAGFVRRHLTNVGFRVMKKLTPGKKKQTLVAKFQQASSSGKGYMLRPSVNKAQHVTIIGGGIASACLTYLLVKQGVKVTLICKDEEIAQGASSNAIGALYPLIHLKQDEISEFYVSALLRAREVYDELLAAGYTFAHQWCGLLELSFKEPLQKRQHKFEQKPVWPENIILGVSAAKASALAGVTLNNGGMFMPQAGWIAPSELVKVLFKAASDIGQVKIKHNIDVSEISQKADNRWQLTTNKGLLEASVLIVCGGAESNLLRPINQLPLTPVRGQVSEVSTEHYSQQLQTVICHKGYMTPVHQGKFCIGATFNKNDRDTHSRADDDQFNINMVSEALPELPRIELSHIIGSKARLRATTPDHLPIAGPVPIIKEHTEIYGKLAEDKNWKIHTPAPYYKSLYVMSGLGARGLCSAPLIADILVADLCNLPYPVDNKMRFNLSANRFIVKDIIKRKLKPE</sequence>
<proteinExistence type="inferred from homology"/>
<evidence type="ECO:0000259" key="12">
    <source>
        <dbReference type="Pfam" id="PF05430"/>
    </source>
</evidence>
<dbReference type="InterPro" id="IPR036188">
    <property type="entry name" value="FAD/NAD-bd_sf"/>
</dbReference>
<dbReference type="EC" id="2.1.1.61" evidence="10"/>
<evidence type="ECO:0000256" key="4">
    <source>
        <dbReference type="ARBA" id="ARBA00022679"/>
    </source>
</evidence>
<dbReference type="InterPro" id="IPR017610">
    <property type="entry name" value="tRNA_S-uridine_synth_MnmC_C"/>
</dbReference>
<gene>
    <name evidence="10 13" type="primary">mnmC</name>
    <name evidence="13" type="ORF">HII17_06720</name>
</gene>
<comment type="caution">
    <text evidence="13">The sequence shown here is derived from an EMBL/GenBank/DDBJ whole genome shotgun (WGS) entry which is preliminary data.</text>
</comment>
<dbReference type="Gene3D" id="3.40.50.150">
    <property type="entry name" value="Vaccinia Virus protein VP39"/>
    <property type="match status" value="1"/>
</dbReference>
<dbReference type="NCBIfam" id="NF002481">
    <property type="entry name" value="PRK01747.1-2"/>
    <property type="match status" value="1"/>
</dbReference>
<keyword evidence="1 10" id="KW-0963">Cytoplasm</keyword>
<dbReference type="AlphaFoldDB" id="A0A7Y0Q6D1"/>
<evidence type="ECO:0000256" key="10">
    <source>
        <dbReference type="HAMAP-Rule" id="MF_01102"/>
    </source>
</evidence>
<evidence type="ECO:0000313" key="13">
    <source>
        <dbReference type="EMBL" id="NMP31248.1"/>
    </source>
</evidence>
<dbReference type="Gene3D" id="3.30.9.10">
    <property type="entry name" value="D-Amino Acid Oxidase, subunit A, domain 2"/>
    <property type="match status" value="1"/>
</dbReference>
<feature type="region of interest" description="tRNA (mnm(5)s(2)U34)-methyltransferase" evidence="10">
    <location>
        <begin position="1"/>
        <end position="244"/>
    </location>
</feature>
<organism evidence="13 14">
    <name type="scientific">Thalassotalea algicola</name>
    <dbReference type="NCBI Taxonomy" id="2716224"/>
    <lineage>
        <taxon>Bacteria</taxon>
        <taxon>Pseudomonadati</taxon>
        <taxon>Pseudomonadota</taxon>
        <taxon>Gammaproteobacteria</taxon>
        <taxon>Alteromonadales</taxon>
        <taxon>Colwelliaceae</taxon>
        <taxon>Thalassotalea</taxon>
    </lineage>
</organism>
<dbReference type="InterPro" id="IPR029063">
    <property type="entry name" value="SAM-dependent_MTases_sf"/>
</dbReference>
<keyword evidence="2 10" id="KW-0489">Methyltransferase</keyword>
<feature type="region of interest" description="FAD-dependent cmnm(5)s(2)U34 oxidoreductase" evidence="10">
    <location>
        <begin position="268"/>
        <end position="668"/>
    </location>
</feature>
<dbReference type="EC" id="1.5.-.-" evidence="10"/>
<evidence type="ECO:0000259" key="11">
    <source>
        <dbReference type="Pfam" id="PF01266"/>
    </source>
</evidence>
<dbReference type="GO" id="GO:0002097">
    <property type="term" value="P:tRNA wobble base modification"/>
    <property type="evidence" value="ECO:0007669"/>
    <property type="project" value="UniProtKB-UniRule"/>
</dbReference>
<dbReference type="Proteomes" id="UP000568664">
    <property type="component" value="Unassembled WGS sequence"/>
</dbReference>
<comment type="similarity">
    <text evidence="10">In the C-terminal section; belongs to the DAO family.</text>
</comment>
<dbReference type="PANTHER" id="PTHR13847:SF283">
    <property type="entry name" value="TRNA 5-METHYLAMINOMETHYL-2-THIOURIDINE BIOSYNTHESIS BIFUNCTIONAL PROTEIN MNMC"/>
    <property type="match status" value="1"/>
</dbReference>
<dbReference type="SUPFAM" id="SSF51905">
    <property type="entry name" value="FAD/NAD(P)-binding domain"/>
    <property type="match status" value="1"/>
</dbReference>
<evidence type="ECO:0000256" key="8">
    <source>
        <dbReference type="ARBA" id="ARBA00023002"/>
    </source>
</evidence>
<keyword evidence="3 10" id="KW-0285">Flavoprotein</keyword>
<comment type="subcellular location">
    <subcellularLocation>
        <location evidence="10">Cytoplasm</location>
    </subcellularLocation>
</comment>
<dbReference type="GO" id="GO:0005737">
    <property type="term" value="C:cytoplasm"/>
    <property type="evidence" value="ECO:0007669"/>
    <property type="project" value="UniProtKB-SubCell"/>
</dbReference>
<dbReference type="InterPro" id="IPR023032">
    <property type="entry name" value="tRNA_MAMT_biosynth_bifunc_MnmC"/>
</dbReference>
<reference evidence="13 14" key="1">
    <citation type="submission" date="2020-04" db="EMBL/GenBank/DDBJ databases">
        <title>Thalassotalea sp. M1531, isolated from the surface of marine red alga.</title>
        <authorList>
            <person name="Pang L."/>
            <person name="Lu D.-C."/>
        </authorList>
    </citation>
    <scope>NUCLEOTIDE SEQUENCE [LARGE SCALE GENOMIC DNA]</scope>
    <source>
        <strain evidence="13 14">M1531</strain>
    </source>
</reference>
<dbReference type="Gene3D" id="3.50.50.60">
    <property type="entry name" value="FAD/NAD(P)-binding domain"/>
    <property type="match status" value="1"/>
</dbReference>
<comment type="catalytic activity">
    <reaction evidence="10">
        <text>5-aminomethyl-2-thiouridine(34) in tRNA + S-adenosyl-L-methionine = 5-methylaminomethyl-2-thiouridine(34) in tRNA + S-adenosyl-L-homocysteine + H(+)</text>
        <dbReference type="Rhea" id="RHEA:19569"/>
        <dbReference type="Rhea" id="RHEA-COMP:10195"/>
        <dbReference type="Rhea" id="RHEA-COMP:10197"/>
        <dbReference type="ChEBI" id="CHEBI:15378"/>
        <dbReference type="ChEBI" id="CHEBI:57856"/>
        <dbReference type="ChEBI" id="CHEBI:59789"/>
        <dbReference type="ChEBI" id="CHEBI:74454"/>
        <dbReference type="ChEBI" id="CHEBI:74455"/>
        <dbReference type="EC" id="2.1.1.61"/>
    </reaction>
</comment>
<dbReference type="InterPro" id="IPR008471">
    <property type="entry name" value="MnmC-like_methylTransf"/>
</dbReference>
<evidence type="ECO:0000256" key="6">
    <source>
        <dbReference type="ARBA" id="ARBA00022694"/>
    </source>
</evidence>
<evidence type="ECO:0000256" key="2">
    <source>
        <dbReference type="ARBA" id="ARBA00022603"/>
    </source>
</evidence>
<evidence type="ECO:0000256" key="5">
    <source>
        <dbReference type="ARBA" id="ARBA00022691"/>
    </source>
</evidence>
<dbReference type="HAMAP" id="MF_01102">
    <property type="entry name" value="MnmC"/>
    <property type="match status" value="1"/>
</dbReference>
<dbReference type="Pfam" id="PF01266">
    <property type="entry name" value="DAO"/>
    <property type="match status" value="1"/>
</dbReference>
<evidence type="ECO:0000256" key="3">
    <source>
        <dbReference type="ARBA" id="ARBA00022630"/>
    </source>
</evidence>
<accession>A0A7Y0Q6D1</accession>
<dbReference type="InterPro" id="IPR047785">
    <property type="entry name" value="tRNA_MNMC2"/>
</dbReference>
<evidence type="ECO:0000256" key="1">
    <source>
        <dbReference type="ARBA" id="ARBA00022490"/>
    </source>
</evidence>
<comment type="cofactor">
    <cofactor evidence="10">
        <name>FAD</name>
        <dbReference type="ChEBI" id="CHEBI:57692"/>
    </cofactor>
</comment>
<keyword evidence="5 10" id="KW-0949">S-adenosyl-L-methionine</keyword>
<keyword evidence="4 10" id="KW-0808">Transferase</keyword>